<evidence type="ECO:0000313" key="2">
    <source>
        <dbReference type="Proteomes" id="UP000642809"/>
    </source>
</evidence>
<sequence length="247" mass="28195">MKRAITLLIILFKIYSVSKAQELLDEDESIRLRADYNRGINAYVIVPSFTFGPSANINNDLLINGYPPFPRAQLNFGFGLNYRINRFVMMIDLFSRSQVIDSDDQGYSQLRSSQFTSNLILAYHVYKNEIVSIYPFIGYRNTDTSFFLSSRTDEVNLNDMLSNPGNSVLLNHSSEGLILGVGCDLVNLFKTESPIITLRAGRRIQVRDAEAWSSRFTPILNSPMDSFNYWQVQLSIGGAFNWDRKKK</sequence>
<dbReference type="AlphaFoldDB" id="A0A8J3D1K7"/>
<dbReference type="RefSeq" id="WP_189586800.1">
    <property type="nucleotide sequence ID" value="NZ_BMYF01000048.1"/>
</dbReference>
<keyword evidence="2" id="KW-1185">Reference proteome</keyword>
<reference evidence="1" key="1">
    <citation type="journal article" date="2014" name="Int. J. Syst. Evol. Microbiol.">
        <title>Complete genome sequence of Corynebacterium casei LMG S-19264T (=DSM 44701T), isolated from a smear-ripened cheese.</title>
        <authorList>
            <consortium name="US DOE Joint Genome Institute (JGI-PGF)"/>
            <person name="Walter F."/>
            <person name="Albersmeier A."/>
            <person name="Kalinowski J."/>
            <person name="Ruckert C."/>
        </authorList>
    </citation>
    <scope>NUCLEOTIDE SEQUENCE</scope>
    <source>
        <strain evidence="1">KCTC 23224</strain>
    </source>
</reference>
<name>A0A8J3D1K7_9BACT</name>
<protein>
    <submittedName>
        <fullName evidence="1">Uncharacterized protein</fullName>
    </submittedName>
</protein>
<accession>A0A8J3D1K7</accession>
<gene>
    <name evidence="1" type="ORF">GCM10008106_37860</name>
</gene>
<proteinExistence type="predicted"/>
<dbReference type="EMBL" id="BMYF01000048">
    <property type="protein sequence ID" value="GHB54156.1"/>
    <property type="molecule type" value="Genomic_DNA"/>
</dbReference>
<evidence type="ECO:0000313" key="1">
    <source>
        <dbReference type="EMBL" id="GHB54156.1"/>
    </source>
</evidence>
<organism evidence="1 2">
    <name type="scientific">Mongoliitalea lutea</name>
    <dbReference type="NCBI Taxonomy" id="849756"/>
    <lineage>
        <taxon>Bacteria</taxon>
        <taxon>Pseudomonadati</taxon>
        <taxon>Bacteroidota</taxon>
        <taxon>Cytophagia</taxon>
        <taxon>Cytophagales</taxon>
        <taxon>Cyclobacteriaceae</taxon>
        <taxon>Mongoliitalea</taxon>
    </lineage>
</organism>
<comment type="caution">
    <text evidence="1">The sequence shown here is derived from an EMBL/GenBank/DDBJ whole genome shotgun (WGS) entry which is preliminary data.</text>
</comment>
<reference evidence="1" key="2">
    <citation type="submission" date="2020-09" db="EMBL/GenBank/DDBJ databases">
        <authorList>
            <person name="Sun Q."/>
            <person name="Kim S."/>
        </authorList>
    </citation>
    <scope>NUCLEOTIDE SEQUENCE</scope>
    <source>
        <strain evidence="1">KCTC 23224</strain>
    </source>
</reference>
<dbReference type="Proteomes" id="UP000642809">
    <property type="component" value="Unassembled WGS sequence"/>
</dbReference>